<sequence length="117" mass="12927">MSLVGRIRTISETLTVIRGGSDKYGNPNKQPHGTIQGLIGWGTSRGAFFKDLRGESNKISATLFVRKGTDVQVRDRIVRKNGQKFIVGPVMWDEPEPFGGDPFLDEDVVHLLESDNG</sequence>
<name>A0A1U0V4I2_9MYCO</name>
<evidence type="ECO:0008006" key="3">
    <source>
        <dbReference type="Google" id="ProtNLM"/>
    </source>
</evidence>
<proteinExistence type="predicted"/>
<accession>A0A1U0V4I2</accession>
<dbReference type="Proteomes" id="UP000190074">
    <property type="component" value="Unassembled WGS sequence"/>
</dbReference>
<protein>
    <recommendedName>
        <fullName evidence="3">Head-to-tail stopper</fullName>
    </recommendedName>
</protein>
<evidence type="ECO:0000313" key="2">
    <source>
        <dbReference type="Proteomes" id="UP000190074"/>
    </source>
</evidence>
<reference evidence="1 2" key="1">
    <citation type="submission" date="2016-11" db="EMBL/GenBank/DDBJ databases">
        <authorList>
            <consortium name="Pathogen Informatics"/>
        </authorList>
    </citation>
    <scope>NUCLEOTIDE SEQUENCE [LARGE SCALE GENOMIC DNA]</scope>
    <source>
        <strain evidence="1 2">911</strain>
    </source>
</reference>
<organism evidence="1 2">
    <name type="scientific">Mycobacteroides abscessus subsp. massiliense</name>
    <dbReference type="NCBI Taxonomy" id="1962118"/>
    <lineage>
        <taxon>Bacteria</taxon>
        <taxon>Bacillati</taxon>
        <taxon>Actinomycetota</taxon>
        <taxon>Actinomycetes</taxon>
        <taxon>Mycobacteriales</taxon>
        <taxon>Mycobacteriaceae</taxon>
        <taxon>Mycobacteroides</taxon>
        <taxon>Mycobacteroides abscessus</taxon>
    </lineage>
</organism>
<dbReference type="EMBL" id="FVGW01000004">
    <property type="protein sequence ID" value="SKM04781.1"/>
    <property type="molecule type" value="Genomic_DNA"/>
</dbReference>
<dbReference type="AlphaFoldDB" id="A0A1U0V4I2"/>
<dbReference type="RefSeq" id="WP_032701992.1">
    <property type="nucleotide sequence ID" value="NZ_FVGW01000004.1"/>
</dbReference>
<gene>
    <name evidence="1" type="ORF">SAMEA2259716_02429</name>
</gene>
<evidence type="ECO:0000313" key="1">
    <source>
        <dbReference type="EMBL" id="SKM04781.1"/>
    </source>
</evidence>